<name>A0A1Y5X5S9_KIBAR</name>
<evidence type="ECO:0000313" key="1">
    <source>
        <dbReference type="EMBL" id="SMC70313.1"/>
    </source>
</evidence>
<evidence type="ECO:0000313" key="2">
    <source>
        <dbReference type="Proteomes" id="UP000192674"/>
    </source>
</evidence>
<gene>
    <name evidence="1" type="ORF">SAMN05661093_01547</name>
</gene>
<protein>
    <submittedName>
        <fullName evidence="1">Uncharacterized protein</fullName>
    </submittedName>
</protein>
<accession>A0A1Y5X5S9</accession>
<dbReference type="OrthoDB" id="3629589at2"/>
<sequence length="126" mass="13452">MMTMLLAAGFVVGYAQIDTATEPVTVFEFAVDARDDRGVVWIAHRGDTQMGWLVARVDCVRTDDQVGVVTGVVSAAHDVPAVRGDRIAVTVRDSVIDRVSVGPSTGRCHAGPAQELAVSRGDFRVQ</sequence>
<keyword evidence="2" id="KW-1185">Reference proteome</keyword>
<dbReference type="EMBL" id="FWXV01000001">
    <property type="protein sequence ID" value="SMC70313.1"/>
    <property type="molecule type" value="Genomic_DNA"/>
</dbReference>
<dbReference type="AlphaFoldDB" id="A0A1Y5X5S9"/>
<dbReference type="Proteomes" id="UP000192674">
    <property type="component" value="Unassembled WGS sequence"/>
</dbReference>
<organism evidence="1 2">
    <name type="scientific">Kibdelosporangium aridum</name>
    <dbReference type="NCBI Taxonomy" id="2030"/>
    <lineage>
        <taxon>Bacteria</taxon>
        <taxon>Bacillati</taxon>
        <taxon>Actinomycetota</taxon>
        <taxon>Actinomycetes</taxon>
        <taxon>Pseudonocardiales</taxon>
        <taxon>Pseudonocardiaceae</taxon>
        <taxon>Kibdelosporangium</taxon>
    </lineage>
</organism>
<reference evidence="1 2" key="1">
    <citation type="submission" date="2017-04" db="EMBL/GenBank/DDBJ databases">
        <authorList>
            <person name="Afonso C.L."/>
            <person name="Miller P.J."/>
            <person name="Scott M.A."/>
            <person name="Spackman E."/>
            <person name="Goraichik I."/>
            <person name="Dimitrov K.M."/>
            <person name="Suarez D.L."/>
            <person name="Swayne D.E."/>
        </authorList>
    </citation>
    <scope>NUCLEOTIDE SEQUENCE [LARGE SCALE GENOMIC DNA]</scope>
    <source>
        <strain evidence="1 2">DSM 43828</strain>
    </source>
</reference>
<proteinExistence type="predicted"/>
<dbReference type="RefSeq" id="WP_143446172.1">
    <property type="nucleotide sequence ID" value="NZ_FWXV01000001.1"/>
</dbReference>